<dbReference type="CDD" id="cd18886">
    <property type="entry name" value="NUDIX_MutT_Nudt1"/>
    <property type="match status" value="1"/>
</dbReference>
<dbReference type="InterPro" id="IPR000086">
    <property type="entry name" value="NUDIX_hydrolase_dom"/>
</dbReference>
<dbReference type="RefSeq" id="WP_183681326.1">
    <property type="nucleotide sequence ID" value="NZ_JACHHH010000001.1"/>
</dbReference>
<dbReference type="PRINTS" id="PR00502">
    <property type="entry name" value="NUDIXFAMILY"/>
</dbReference>
<keyword evidence="5" id="KW-0460">Magnesium</keyword>
<dbReference type="GO" id="GO:0046872">
    <property type="term" value="F:metal ion binding"/>
    <property type="evidence" value="ECO:0007669"/>
    <property type="project" value="UniProtKB-KW"/>
</dbReference>
<comment type="cofactor">
    <cofactor evidence="1">
        <name>Mg(2+)</name>
        <dbReference type="ChEBI" id="CHEBI:18420"/>
    </cofactor>
</comment>
<dbReference type="PANTHER" id="PTHR43758">
    <property type="entry name" value="7,8-DIHYDRO-8-OXOGUANINE TRIPHOSPHATASE"/>
    <property type="match status" value="1"/>
</dbReference>
<dbReference type="Proteomes" id="UP000522163">
    <property type="component" value="Unassembled WGS sequence"/>
</dbReference>
<organism evidence="8 9">
    <name type="scientific">Oribacterium sinus</name>
    <dbReference type="NCBI Taxonomy" id="237576"/>
    <lineage>
        <taxon>Bacteria</taxon>
        <taxon>Bacillati</taxon>
        <taxon>Bacillota</taxon>
        <taxon>Clostridia</taxon>
        <taxon>Lachnospirales</taxon>
        <taxon>Lachnospiraceae</taxon>
        <taxon>Oribacterium</taxon>
    </lineage>
</organism>
<dbReference type="Pfam" id="PF00293">
    <property type="entry name" value="NUDIX"/>
    <property type="match status" value="1"/>
</dbReference>
<dbReference type="PANTHER" id="PTHR43758:SF2">
    <property type="entry name" value="OXIDIZED PURINE NUCLEOSIDE TRIPHOSPHATE HYDROLASE"/>
    <property type="match status" value="1"/>
</dbReference>
<evidence type="ECO:0000313" key="9">
    <source>
        <dbReference type="Proteomes" id="UP000522163"/>
    </source>
</evidence>
<keyword evidence="4 6" id="KW-0378">Hydrolase</keyword>
<evidence type="ECO:0000259" key="7">
    <source>
        <dbReference type="PROSITE" id="PS51462"/>
    </source>
</evidence>
<evidence type="ECO:0000256" key="3">
    <source>
        <dbReference type="ARBA" id="ARBA00022723"/>
    </source>
</evidence>
<sequence>MEKKRFADGVLTTLCYVEKEGKWLMLHRNKKKEDINKGKWIGVGGHFEAGESPEDCLYREVFEETGLHVLSHQLRGIVSFFYGEKDCSYMFLFTAVLEEGPLKECSEGELQYFSYEEVKALPLWEGDRIFLELLAKGEGFFSLTLRYDREGKLLEAILDGKENLLSS</sequence>
<dbReference type="InterPro" id="IPR015797">
    <property type="entry name" value="NUDIX_hydrolase-like_dom_sf"/>
</dbReference>
<dbReference type="EC" id="3.6.1.55" evidence="8"/>
<evidence type="ECO:0000256" key="1">
    <source>
        <dbReference type="ARBA" id="ARBA00001946"/>
    </source>
</evidence>
<evidence type="ECO:0000256" key="4">
    <source>
        <dbReference type="ARBA" id="ARBA00022801"/>
    </source>
</evidence>
<dbReference type="AlphaFoldDB" id="A0A7W9W142"/>
<comment type="caution">
    <text evidence="8">The sequence shown here is derived from an EMBL/GenBank/DDBJ whole genome shotgun (WGS) entry which is preliminary data.</text>
</comment>
<dbReference type="PRINTS" id="PR01402">
    <property type="entry name" value="MUTATORMUTX"/>
</dbReference>
<comment type="similarity">
    <text evidence="2 6">Belongs to the Nudix hydrolase family.</text>
</comment>
<proteinExistence type="inferred from homology"/>
<evidence type="ECO:0000256" key="6">
    <source>
        <dbReference type="RuleBase" id="RU003476"/>
    </source>
</evidence>
<reference evidence="8 9" key="1">
    <citation type="submission" date="2020-08" db="EMBL/GenBank/DDBJ databases">
        <title>Genomic Encyclopedia of Type Strains, Phase IV (KMG-IV): sequencing the most valuable type-strain genomes for metagenomic binning, comparative biology and taxonomic classification.</title>
        <authorList>
            <person name="Goeker M."/>
        </authorList>
    </citation>
    <scope>NUCLEOTIDE SEQUENCE [LARGE SCALE GENOMIC DNA]</scope>
    <source>
        <strain evidence="8 9">DSM 17245</strain>
    </source>
</reference>
<evidence type="ECO:0000256" key="2">
    <source>
        <dbReference type="ARBA" id="ARBA00005582"/>
    </source>
</evidence>
<feature type="domain" description="Nudix hydrolase" evidence="7">
    <location>
        <begin position="3"/>
        <end position="136"/>
    </location>
</feature>
<dbReference type="GO" id="GO:0008413">
    <property type="term" value="F:8-oxo-7,8-dihydroguanosine triphosphate pyrophosphatase activity"/>
    <property type="evidence" value="ECO:0007669"/>
    <property type="project" value="InterPro"/>
</dbReference>
<dbReference type="InterPro" id="IPR003562">
    <property type="entry name" value="Mutator_MutX_prot"/>
</dbReference>
<dbReference type="EMBL" id="JACHHH010000001">
    <property type="protein sequence ID" value="MBB6040053.1"/>
    <property type="molecule type" value="Genomic_DNA"/>
</dbReference>
<dbReference type="PROSITE" id="PS51462">
    <property type="entry name" value="NUDIX"/>
    <property type="match status" value="1"/>
</dbReference>
<dbReference type="InterPro" id="IPR020084">
    <property type="entry name" value="NUDIX_hydrolase_CS"/>
</dbReference>
<accession>A0A7W9W142</accession>
<protein>
    <submittedName>
        <fullName evidence="8">8-oxo-dGTP diphosphatase</fullName>
        <ecNumber evidence="8">3.6.1.55</ecNumber>
    </submittedName>
</protein>
<dbReference type="GO" id="GO:0005737">
    <property type="term" value="C:cytoplasm"/>
    <property type="evidence" value="ECO:0007669"/>
    <property type="project" value="TreeGrafter"/>
</dbReference>
<name>A0A7W9W142_9FIRM</name>
<dbReference type="PROSITE" id="PS00893">
    <property type="entry name" value="NUDIX_BOX"/>
    <property type="match status" value="1"/>
</dbReference>
<dbReference type="Gene3D" id="3.90.79.10">
    <property type="entry name" value="Nucleoside Triphosphate Pyrophosphohydrolase"/>
    <property type="match status" value="1"/>
</dbReference>
<keyword evidence="3" id="KW-0479">Metal-binding</keyword>
<dbReference type="InterPro" id="IPR020476">
    <property type="entry name" value="Nudix_hydrolase"/>
</dbReference>
<evidence type="ECO:0000313" key="8">
    <source>
        <dbReference type="EMBL" id="MBB6040053.1"/>
    </source>
</evidence>
<evidence type="ECO:0000256" key="5">
    <source>
        <dbReference type="ARBA" id="ARBA00022842"/>
    </source>
</evidence>
<dbReference type="GO" id="GO:0006281">
    <property type="term" value="P:DNA repair"/>
    <property type="evidence" value="ECO:0007669"/>
    <property type="project" value="InterPro"/>
</dbReference>
<dbReference type="GeneID" id="85013588"/>
<dbReference type="GO" id="GO:0035539">
    <property type="term" value="F:8-oxo-7,8-dihydrodeoxyguanosine triphosphate pyrophosphatase activity"/>
    <property type="evidence" value="ECO:0007669"/>
    <property type="project" value="UniProtKB-EC"/>
</dbReference>
<gene>
    <name evidence="8" type="ORF">HNQ46_000014</name>
</gene>
<dbReference type="SUPFAM" id="SSF55811">
    <property type="entry name" value="Nudix"/>
    <property type="match status" value="1"/>
</dbReference>